<reference evidence="1" key="1">
    <citation type="submission" date="2022-05" db="EMBL/GenBank/DDBJ databases">
        <title>Halomonas geminus sp. nov. and Halomonas llamarensis sp. nov. isolated from high-altitude salars of the Atacama Desert.</title>
        <authorList>
            <person name="Hintersatz C."/>
            <person name="Rojas L.A."/>
            <person name="Wei T.-S."/>
            <person name="Kutschke S."/>
            <person name="Lehmann F."/>
            <person name="Jain R."/>
            <person name="Pollmann K."/>
        </authorList>
    </citation>
    <scope>NUCLEOTIDE SEQUENCE</scope>
    <source>
        <strain evidence="1">ATCHA</strain>
    </source>
</reference>
<keyword evidence="2" id="KW-1185">Reference proteome</keyword>
<proteinExistence type="predicted"/>
<organism evidence="1 2">
    <name type="scientific">Halomonas llamarensis</name>
    <dbReference type="NCBI Taxonomy" id="2945104"/>
    <lineage>
        <taxon>Bacteria</taxon>
        <taxon>Pseudomonadati</taxon>
        <taxon>Pseudomonadota</taxon>
        <taxon>Gammaproteobacteria</taxon>
        <taxon>Oceanospirillales</taxon>
        <taxon>Halomonadaceae</taxon>
        <taxon>Halomonas</taxon>
    </lineage>
</organism>
<name>A0ABT0SWT4_9GAMM</name>
<dbReference type="EMBL" id="JAMJPJ010000082">
    <property type="protein sequence ID" value="MCL7931774.1"/>
    <property type="molecule type" value="Genomic_DNA"/>
</dbReference>
<dbReference type="Proteomes" id="UP001165308">
    <property type="component" value="Unassembled WGS sequence"/>
</dbReference>
<evidence type="ECO:0000313" key="1">
    <source>
        <dbReference type="EMBL" id="MCL7931774.1"/>
    </source>
</evidence>
<accession>A0ABT0SWT4</accession>
<protein>
    <recommendedName>
        <fullName evidence="3">DUF1795 domain-containing protein</fullName>
    </recommendedName>
</protein>
<dbReference type="RefSeq" id="WP_250084512.1">
    <property type="nucleotide sequence ID" value="NZ_JAMJPJ010000082.1"/>
</dbReference>
<evidence type="ECO:0000313" key="2">
    <source>
        <dbReference type="Proteomes" id="UP001165308"/>
    </source>
</evidence>
<gene>
    <name evidence="1" type="ORF">M8006_17655</name>
</gene>
<evidence type="ECO:0008006" key="3">
    <source>
        <dbReference type="Google" id="ProtNLM"/>
    </source>
</evidence>
<comment type="caution">
    <text evidence="1">The sequence shown here is derived from an EMBL/GenBank/DDBJ whole genome shotgun (WGS) entry which is preliminary data.</text>
</comment>
<sequence>MTVTNLFPPQPDGFRVLDKNAQMYRVFAAPLPDPEPGFTNVALHIIGVTVETQVELHMTDEQVRNMQRELQAALNKVNGGDQ</sequence>